<proteinExistence type="predicted"/>
<dbReference type="GO" id="GO:0051083">
    <property type="term" value="P:'de novo' cotranslational protein folding"/>
    <property type="evidence" value="ECO:0007669"/>
    <property type="project" value="TreeGrafter"/>
</dbReference>
<evidence type="ECO:0000313" key="2">
    <source>
        <dbReference type="Proteomes" id="UP000319462"/>
    </source>
</evidence>
<name>A0A3P3ZGH7_LEIBR</name>
<organism evidence="1 2">
    <name type="scientific">Leishmania braziliensis MHOM/BR/75/M2904</name>
    <dbReference type="NCBI Taxonomy" id="420245"/>
    <lineage>
        <taxon>Eukaryota</taxon>
        <taxon>Discoba</taxon>
        <taxon>Euglenozoa</taxon>
        <taxon>Kinetoplastea</taxon>
        <taxon>Metakinetoplastina</taxon>
        <taxon>Trypanosomatida</taxon>
        <taxon>Trypanosomatidae</taxon>
        <taxon>Leishmaniinae</taxon>
        <taxon>Leishmania</taxon>
        <taxon>Leishmania braziliensis species complex</taxon>
    </lineage>
</organism>
<evidence type="ECO:0000313" key="1">
    <source>
        <dbReference type="EMBL" id="SYZ69373.1"/>
    </source>
</evidence>
<dbReference type="PANTHER" id="PTHR15830:SF10">
    <property type="entry name" value="TELOMERE LENGTH REGULATION PROTEIN TEL2 HOMOLOG"/>
    <property type="match status" value="1"/>
</dbReference>
<dbReference type="Proteomes" id="UP000319462">
    <property type="component" value="Chromosome 34"/>
</dbReference>
<gene>
    <name evidence="1" type="ORF">LBRM2904_34.0780</name>
</gene>
<dbReference type="EMBL" id="LS997633">
    <property type="protein sequence ID" value="SYZ69373.1"/>
    <property type="molecule type" value="Genomic_DNA"/>
</dbReference>
<dbReference type="GO" id="GO:0042162">
    <property type="term" value="F:telomeric DNA binding"/>
    <property type="evidence" value="ECO:0007669"/>
    <property type="project" value="TreeGrafter"/>
</dbReference>
<dbReference type="AlphaFoldDB" id="A0A3P3ZGH7"/>
<sequence length="964" mass="108038">MNRGADKPHPSINAPHLLCPFPMKQNHKPQRHRLIHLTTNMADFTAIERHTLHVLKETSNAIKMPTDQETGRPADILAQLSEKLKMNEPVRVSVQDDESGFQKYECTTPVGKYILALAASTDCSASAVQDQITELKCKLLVSFPERLANVVAQNRSAPFLFDAVLYWERLCDTVLLFYFAKGWHANNCEGVQIDTKHLLNILKVLTVSLLRRGKSDIMMRRLGMLPRYLFGGERFCERFAHLMEAAFEASKKPHFSLKSWRRIEVSSTWHHWNSLLFRLVEKRAEIKTAIISAVSMLVNSVPDDNSTSLASNIFNTVCVHQLSVAGPTRATARTIINDFLPTVAGAANVDNALTHREQECFSALFRKWENKEFVTSADLSLNVGLLHPIMYALLYMHKKKPADNRFPDAFVGPLLTGVTLRLDSTRGSELRNCAMTVAAAYTALFVTSPDGVAPLLQDAHFSAALNEWMKEEPGTPHYAATMNTGMQMKDTPVSTVGLEMRVSTLMEMFPLDPDEEYHFFSMPSSHRAEKVIAAQCIHSPVSLIQLDSTEAPLPSFGQQKYAKDELDDHVPILSSIRECYNALVGVGRGPNAQLHEIQEATEGGLRGLSDAFSKLQQRIGSDLFNAVSRETGVLVPVLLPTLISLSIYSPEEQKQRLIQLRYKIIVGLIVLNPPLALNQLGEMVYRSNYGIYQRTELIKAIGEAASVLSQVEVVPEPVAATMAPSEQVIVTKKCKQIYPPIPTHELPSDRKTSILVNEGKHTRRWGNAVVARQNRTRLKHYHNLLGDVATAFVAVFLHKLDADHFAFFQEVDPYTPCAILDSLTTVFQGITNVRHVAVELSEKNFDFFFTVCTRHPNLSVRKAAWTSVVEVMRTWCGVAPLWIRRKDGERVLNRDAVASSSLIFTKAWLSALEMLQHTCTEMVRKNDPCVRTALIAVSTLRDLVCDRDDFHSMLARVEEHALGE</sequence>
<protein>
    <submittedName>
        <fullName evidence="1">Hypothetical_protein</fullName>
    </submittedName>
</protein>
<accession>A0A3P3ZGH7</accession>
<reference evidence="1 2" key="1">
    <citation type="submission" date="2018-09" db="EMBL/GenBank/DDBJ databases">
        <authorList>
            <person name="Peiro R."/>
            <person name="Begona"/>
            <person name="Cbmso G."/>
            <person name="Lopez M."/>
            <person name="Gonzalez S."/>
        </authorList>
    </citation>
    <scope>NUCLEOTIDE SEQUENCE [LARGE SCALE GENOMIC DNA]</scope>
</reference>
<dbReference type="PANTHER" id="PTHR15830">
    <property type="entry name" value="TELOMERE LENGTH REGULATION PROTEIN TEL2 FAMILY MEMBER"/>
    <property type="match status" value="1"/>
</dbReference>
<dbReference type="InterPro" id="IPR051970">
    <property type="entry name" value="TEL2_Regulation"/>
</dbReference>
<dbReference type="GO" id="GO:0051879">
    <property type="term" value="F:Hsp90 protein binding"/>
    <property type="evidence" value="ECO:0007669"/>
    <property type="project" value="TreeGrafter"/>
</dbReference>
<dbReference type="GO" id="GO:0005829">
    <property type="term" value="C:cytosol"/>
    <property type="evidence" value="ECO:0007669"/>
    <property type="project" value="TreeGrafter"/>
</dbReference>